<dbReference type="InterPro" id="IPR050304">
    <property type="entry name" value="MT-severing_AAA_ATPase"/>
</dbReference>
<dbReference type="STRING" id="4540.A0A3L6RKQ9"/>
<reference evidence="3" key="1">
    <citation type="journal article" date="2019" name="Nat. Commun.">
        <title>The genome of broomcorn millet.</title>
        <authorList>
            <person name="Zou C."/>
            <person name="Miki D."/>
            <person name="Li D."/>
            <person name="Tang Q."/>
            <person name="Xiao L."/>
            <person name="Rajput S."/>
            <person name="Deng P."/>
            <person name="Jia W."/>
            <person name="Huang R."/>
            <person name="Zhang M."/>
            <person name="Sun Y."/>
            <person name="Hu J."/>
            <person name="Fu X."/>
            <person name="Schnable P.S."/>
            <person name="Li F."/>
            <person name="Zhang H."/>
            <person name="Feng B."/>
            <person name="Zhu X."/>
            <person name="Liu R."/>
            <person name="Schnable J.C."/>
            <person name="Zhu J.-K."/>
            <person name="Zhang H."/>
        </authorList>
    </citation>
    <scope>NUCLEOTIDE SEQUENCE [LARGE SCALE GENOMIC DNA]</scope>
</reference>
<dbReference type="Gene3D" id="3.40.50.300">
    <property type="entry name" value="P-loop containing nucleotide triphosphate hydrolases"/>
    <property type="match status" value="1"/>
</dbReference>
<name>A0A3L6RKQ9_PANMI</name>
<keyword evidence="3" id="KW-1185">Reference proteome</keyword>
<proteinExistence type="predicted"/>
<dbReference type="InterPro" id="IPR027417">
    <property type="entry name" value="P-loop_NTPase"/>
</dbReference>
<sequence>MERPHRPYLDLAGVAEPALSAHPSPSWAAALSSAPPWTDPYATRRPAVELWWRGRGWPAGRRTNELGASAGARGRLSSTVAQWRARGSGVPWLIQKRDKKGQMTASASSDAGLRIQRRHYRRSGRGFGSDVSVASSDAPTALRPSDADTAAFPSSRPLRQAFPDRLHSLRYARRPTTSQDGDGGNNGDDSKQSKPRAGLNSAIITKKPNIKWNDIAGLERAKQALQEAVILPVKFPAVLHG</sequence>
<feature type="region of interest" description="Disordered" evidence="1">
    <location>
        <begin position="22"/>
        <end position="41"/>
    </location>
</feature>
<dbReference type="EMBL" id="PQIB02000008">
    <property type="protein sequence ID" value="RLN04953.1"/>
    <property type="molecule type" value="Genomic_DNA"/>
</dbReference>
<feature type="compositionally biased region" description="Low complexity" evidence="1">
    <location>
        <begin position="22"/>
        <end position="36"/>
    </location>
</feature>
<organism evidence="2 3">
    <name type="scientific">Panicum miliaceum</name>
    <name type="common">Proso millet</name>
    <name type="synonym">Broomcorn millet</name>
    <dbReference type="NCBI Taxonomy" id="4540"/>
    <lineage>
        <taxon>Eukaryota</taxon>
        <taxon>Viridiplantae</taxon>
        <taxon>Streptophyta</taxon>
        <taxon>Embryophyta</taxon>
        <taxon>Tracheophyta</taxon>
        <taxon>Spermatophyta</taxon>
        <taxon>Magnoliopsida</taxon>
        <taxon>Liliopsida</taxon>
        <taxon>Poales</taxon>
        <taxon>Poaceae</taxon>
        <taxon>PACMAD clade</taxon>
        <taxon>Panicoideae</taxon>
        <taxon>Panicodae</taxon>
        <taxon>Paniceae</taxon>
        <taxon>Panicinae</taxon>
        <taxon>Panicum</taxon>
        <taxon>Panicum sect. Panicum</taxon>
    </lineage>
</organism>
<dbReference type="PANTHER" id="PTHR23074">
    <property type="entry name" value="AAA DOMAIN-CONTAINING"/>
    <property type="match status" value="1"/>
</dbReference>
<dbReference type="PANTHER" id="PTHR23074:SF159">
    <property type="entry name" value="PROTEIN SUPPRESSOR OF K(+) TRANSPORT GROWTH DEFECT 1"/>
    <property type="match status" value="1"/>
</dbReference>
<dbReference type="GO" id="GO:0016887">
    <property type="term" value="F:ATP hydrolysis activity"/>
    <property type="evidence" value="ECO:0007669"/>
    <property type="project" value="TreeGrafter"/>
</dbReference>
<comment type="caution">
    <text evidence="2">The sequence shown here is derived from an EMBL/GenBank/DDBJ whole genome shotgun (WGS) entry which is preliminary data.</text>
</comment>
<accession>A0A3L6RKQ9</accession>
<dbReference type="GO" id="GO:0007033">
    <property type="term" value="P:vacuole organization"/>
    <property type="evidence" value="ECO:0007669"/>
    <property type="project" value="TreeGrafter"/>
</dbReference>
<evidence type="ECO:0000256" key="1">
    <source>
        <dbReference type="SAM" id="MobiDB-lite"/>
    </source>
</evidence>
<dbReference type="AlphaFoldDB" id="A0A3L6RKQ9"/>
<dbReference type="OrthoDB" id="29072at2759"/>
<dbReference type="GO" id="GO:0016197">
    <property type="term" value="P:endosomal transport"/>
    <property type="evidence" value="ECO:0007669"/>
    <property type="project" value="TreeGrafter"/>
</dbReference>
<dbReference type="Proteomes" id="UP000275267">
    <property type="component" value="Unassembled WGS sequence"/>
</dbReference>
<evidence type="ECO:0000313" key="3">
    <source>
        <dbReference type="Proteomes" id="UP000275267"/>
    </source>
</evidence>
<evidence type="ECO:0000313" key="2">
    <source>
        <dbReference type="EMBL" id="RLN04953.1"/>
    </source>
</evidence>
<feature type="region of interest" description="Disordered" evidence="1">
    <location>
        <begin position="120"/>
        <end position="202"/>
    </location>
</feature>
<protein>
    <submittedName>
        <fullName evidence="2">Vacuolar protein sorting-associated protein 4</fullName>
    </submittedName>
</protein>
<gene>
    <name evidence="2" type="ORF">C2845_PM13G00460</name>
</gene>